<sequence>MSRLFQPRSLVSRLRWTKPPQPVPRTEAIKVVPLVGRGPTRARRVGKLVVGGIAIYSFVKFVDVVSQIQGLEGEMLIPLPFTKTTFPSEPYRGSDPEWREFVKVSRDPALQQRIKRELAEFAAKSHSTVMKVIHAATPTVAQNPGKPDGGARPRNWLLSLDFPSWPPPEVGTLCITIDEETVALNLQRVEPATQAMIDQIWWPWAATQALWEASAFMFKQGTSQVTQSEGPSDGPTAPGSPTTSYDNGLQSDAERAGIQPTSPEWQRNKIPVKSKLPPNEAATSPFGPGSKRAITDLIARQGTGIVDVFMMNYFLFRPWSLPPPRGCFNVSGVVTLETDKAFLTIAADGWYNPKTGLFDDPSMSLRVTRMAPKHQGPLR</sequence>
<name>A0AA40ETW4_9PEZI</name>
<accession>A0AA40ETW4</accession>
<feature type="region of interest" description="Disordered" evidence="1">
    <location>
        <begin position="222"/>
        <end position="291"/>
    </location>
</feature>
<dbReference type="Proteomes" id="UP001172155">
    <property type="component" value="Unassembled WGS sequence"/>
</dbReference>
<proteinExistence type="predicted"/>
<gene>
    <name evidence="2" type="ORF">B0T18DRAFT_132175</name>
</gene>
<comment type="caution">
    <text evidence="2">The sequence shown here is derived from an EMBL/GenBank/DDBJ whole genome shotgun (WGS) entry which is preliminary data.</text>
</comment>
<evidence type="ECO:0000313" key="3">
    <source>
        <dbReference type="Proteomes" id="UP001172155"/>
    </source>
</evidence>
<keyword evidence="3" id="KW-1185">Reference proteome</keyword>
<evidence type="ECO:0000256" key="1">
    <source>
        <dbReference type="SAM" id="MobiDB-lite"/>
    </source>
</evidence>
<feature type="compositionally biased region" description="Polar residues" evidence="1">
    <location>
        <begin position="239"/>
        <end position="250"/>
    </location>
</feature>
<evidence type="ECO:0000313" key="2">
    <source>
        <dbReference type="EMBL" id="KAK0745473.1"/>
    </source>
</evidence>
<reference evidence="2" key="1">
    <citation type="submission" date="2023-06" db="EMBL/GenBank/DDBJ databases">
        <title>Genome-scale phylogeny and comparative genomics of the fungal order Sordariales.</title>
        <authorList>
            <consortium name="Lawrence Berkeley National Laboratory"/>
            <person name="Hensen N."/>
            <person name="Bonometti L."/>
            <person name="Westerberg I."/>
            <person name="Brannstrom I.O."/>
            <person name="Guillou S."/>
            <person name="Cros-Aarteil S."/>
            <person name="Calhoun S."/>
            <person name="Haridas S."/>
            <person name="Kuo A."/>
            <person name="Mondo S."/>
            <person name="Pangilinan J."/>
            <person name="Riley R."/>
            <person name="LaButti K."/>
            <person name="Andreopoulos B."/>
            <person name="Lipzen A."/>
            <person name="Chen C."/>
            <person name="Yanf M."/>
            <person name="Daum C."/>
            <person name="Ng V."/>
            <person name="Clum A."/>
            <person name="Steindorff A."/>
            <person name="Ohm R."/>
            <person name="Martin F."/>
            <person name="Silar P."/>
            <person name="Natvig D."/>
            <person name="Lalanne C."/>
            <person name="Gautier V."/>
            <person name="Ament-velasquez S.L."/>
            <person name="Kruys A."/>
            <person name="Hutchinson M.I."/>
            <person name="Powell A.J."/>
            <person name="Barry K."/>
            <person name="Miller A.N."/>
            <person name="Grigoriev I.V."/>
            <person name="Debuchy R."/>
            <person name="Gladieux P."/>
            <person name="Thoren M.H."/>
            <person name="Johannesson H."/>
        </authorList>
    </citation>
    <scope>NUCLEOTIDE SEQUENCE</scope>
    <source>
        <strain evidence="2">SMH3187-1</strain>
    </source>
</reference>
<dbReference type="AlphaFoldDB" id="A0AA40ETW4"/>
<protein>
    <submittedName>
        <fullName evidence="2">Uncharacterized protein</fullName>
    </submittedName>
</protein>
<organism evidence="2 3">
    <name type="scientific">Schizothecium vesticola</name>
    <dbReference type="NCBI Taxonomy" id="314040"/>
    <lineage>
        <taxon>Eukaryota</taxon>
        <taxon>Fungi</taxon>
        <taxon>Dikarya</taxon>
        <taxon>Ascomycota</taxon>
        <taxon>Pezizomycotina</taxon>
        <taxon>Sordariomycetes</taxon>
        <taxon>Sordariomycetidae</taxon>
        <taxon>Sordariales</taxon>
        <taxon>Schizotheciaceae</taxon>
        <taxon>Schizothecium</taxon>
    </lineage>
</organism>
<dbReference type="EMBL" id="JAUKUD010000004">
    <property type="protein sequence ID" value="KAK0745473.1"/>
    <property type="molecule type" value="Genomic_DNA"/>
</dbReference>